<dbReference type="AlphaFoldDB" id="A0AA41U4Y6"/>
<comment type="similarity">
    <text evidence="1">Belongs to the AHA1 family.</text>
</comment>
<reference evidence="3" key="1">
    <citation type="submission" date="2022-01" db="EMBL/GenBank/DDBJ databases">
        <title>Genome-Based Taxonomic Classification of the Phylum Actinobacteria.</title>
        <authorList>
            <person name="Gao Y."/>
        </authorList>
    </citation>
    <scope>NUCLEOTIDE SEQUENCE</scope>
    <source>
        <strain evidence="3">KLBMP 8922</strain>
    </source>
</reference>
<accession>A0AA41U4Y6</accession>
<evidence type="ECO:0000313" key="3">
    <source>
        <dbReference type="EMBL" id="MCF2533461.1"/>
    </source>
</evidence>
<keyword evidence="4" id="KW-1185">Reference proteome</keyword>
<proteinExistence type="inferred from homology"/>
<dbReference type="CDD" id="cd08899">
    <property type="entry name" value="SRPBCC_CalC_Aha1-like_6"/>
    <property type="match status" value="1"/>
</dbReference>
<dbReference type="Pfam" id="PF08327">
    <property type="entry name" value="AHSA1"/>
    <property type="match status" value="1"/>
</dbReference>
<organism evidence="3 4">
    <name type="scientific">Yinghuangia soli</name>
    <dbReference type="NCBI Taxonomy" id="2908204"/>
    <lineage>
        <taxon>Bacteria</taxon>
        <taxon>Bacillati</taxon>
        <taxon>Actinomycetota</taxon>
        <taxon>Actinomycetes</taxon>
        <taxon>Kitasatosporales</taxon>
        <taxon>Streptomycetaceae</taxon>
        <taxon>Yinghuangia</taxon>
    </lineage>
</organism>
<dbReference type="SUPFAM" id="SSF55961">
    <property type="entry name" value="Bet v1-like"/>
    <property type="match status" value="1"/>
</dbReference>
<evidence type="ECO:0000313" key="4">
    <source>
        <dbReference type="Proteomes" id="UP001165378"/>
    </source>
</evidence>
<dbReference type="InterPro" id="IPR023393">
    <property type="entry name" value="START-like_dom_sf"/>
</dbReference>
<evidence type="ECO:0000259" key="2">
    <source>
        <dbReference type="Pfam" id="PF08327"/>
    </source>
</evidence>
<feature type="domain" description="Activator of Hsp90 ATPase homologue 1/2-like C-terminal" evidence="2">
    <location>
        <begin position="30"/>
        <end position="143"/>
    </location>
</feature>
<dbReference type="RefSeq" id="WP_235058232.1">
    <property type="nucleotide sequence ID" value="NZ_JAKFHA010000049.1"/>
</dbReference>
<sequence>MTRTPAPTPTGRLFGTPDGVDLVLTRTFRASVEDVWASVTEPERTARWYGRWEGEAGAGRLIKVQLAFEEGAPWVDMHIDACEAPIRLALSATDAFGNWHLELLLAVNDDGTTELGFVHHLVNADGVGDIGPGWEYYLDNLVASRDGTPKPEFDDYYPAQKAYFEEQAAAL</sequence>
<dbReference type="Proteomes" id="UP001165378">
    <property type="component" value="Unassembled WGS sequence"/>
</dbReference>
<name>A0AA41U4Y6_9ACTN</name>
<dbReference type="Gene3D" id="3.30.530.20">
    <property type="match status" value="1"/>
</dbReference>
<comment type="caution">
    <text evidence="3">The sequence shown here is derived from an EMBL/GenBank/DDBJ whole genome shotgun (WGS) entry which is preliminary data.</text>
</comment>
<gene>
    <name evidence="3" type="ORF">LZ495_40450</name>
</gene>
<dbReference type="EMBL" id="JAKFHA010000049">
    <property type="protein sequence ID" value="MCF2533461.1"/>
    <property type="molecule type" value="Genomic_DNA"/>
</dbReference>
<protein>
    <submittedName>
        <fullName evidence="3">SRPBCC family protein</fullName>
    </submittedName>
</protein>
<dbReference type="InterPro" id="IPR013538">
    <property type="entry name" value="ASHA1/2-like_C"/>
</dbReference>
<evidence type="ECO:0000256" key="1">
    <source>
        <dbReference type="ARBA" id="ARBA00006817"/>
    </source>
</evidence>